<dbReference type="GO" id="GO:0016787">
    <property type="term" value="F:hydrolase activity"/>
    <property type="evidence" value="ECO:0007669"/>
    <property type="project" value="UniProtKB-KW"/>
</dbReference>
<comment type="caution">
    <text evidence="1">The sequence shown here is derived from an EMBL/GenBank/DDBJ whole genome shotgun (WGS) entry which is preliminary data.</text>
</comment>
<evidence type="ECO:0000313" key="2">
    <source>
        <dbReference type="Proteomes" id="UP000005551"/>
    </source>
</evidence>
<dbReference type="EMBL" id="AJYA01000024">
    <property type="protein sequence ID" value="EIM75966.1"/>
    <property type="molecule type" value="Genomic_DNA"/>
</dbReference>
<dbReference type="Proteomes" id="UP000005551">
    <property type="component" value="Unassembled WGS sequence"/>
</dbReference>
<sequence>MYSDLTMYLLQEVVERLVQEPLDRFLNRTVYAPMGLRTLVFNPLEKFPLERIAPTEYDVLLRKTLVHGYVHDPGAAMFGGVAGHAGFSVRLLMWQRCCKWP</sequence>
<dbReference type="AlphaFoldDB" id="I5C2B4"/>
<reference evidence="1 2" key="1">
    <citation type="submission" date="2012-05" db="EMBL/GenBank/DDBJ databases">
        <title>Genome sequence of Nitritalea halalkaliphila LW7.</title>
        <authorList>
            <person name="Jangir P.K."/>
            <person name="Singh A."/>
            <person name="Shivaji S."/>
            <person name="Sharma R."/>
        </authorList>
    </citation>
    <scope>NUCLEOTIDE SEQUENCE [LARGE SCALE GENOMIC DNA]</scope>
    <source>
        <strain evidence="1 2">LW7</strain>
    </source>
</reference>
<dbReference type="InterPro" id="IPR012338">
    <property type="entry name" value="Beta-lactam/transpept-like"/>
</dbReference>
<dbReference type="STRING" id="1189621.A3SI_11344"/>
<name>I5C2B4_9BACT</name>
<organism evidence="1 2">
    <name type="scientific">Nitritalea halalkaliphila LW7</name>
    <dbReference type="NCBI Taxonomy" id="1189621"/>
    <lineage>
        <taxon>Bacteria</taxon>
        <taxon>Pseudomonadati</taxon>
        <taxon>Bacteroidota</taxon>
        <taxon>Cytophagia</taxon>
        <taxon>Cytophagales</taxon>
        <taxon>Cyclobacteriaceae</taxon>
        <taxon>Nitritalea</taxon>
    </lineage>
</organism>
<keyword evidence="1" id="KW-0378">Hydrolase</keyword>
<keyword evidence="2" id="KW-1185">Reference proteome</keyword>
<evidence type="ECO:0000313" key="1">
    <source>
        <dbReference type="EMBL" id="EIM75966.1"/>
    </source>
</evidence>
<dbReference type="RefSeq" id="WP_009055314.1">
    <property type="nucleotide sequence ID" value="NZ_AJYA01000024.1"/>
</dbReference>
<dbReference type="PATRIC" id="fig|1189621.3.peg.2364"/>
<gene>
    <name evidence="1" type="ORF">A3SI_11344</name>
</gene>
<proteinExistence type="predicted"/>
<accession>I5C2B4</accession>
<dbReference type="Gene3D" id="3.40.710.10">
    <property type="entry name" value="DD-peptidase/beta-lactamase superfamily"/>
    <property type="match status" value="1"/>
</dbReference>
<dbReference type="SUPFAM" id="SSF56601">
    <property type="entry name" value="beta-lactamase/transpeptidase-like"/>
    <property type="match status" value="1"/>
</dbReference>
<protein>
    <submittedName>
        <fullName evidence="1">Glycoside hydrolase</fullName>
    </submittedName>
</protein>